<sequence length="597" mass="68321">MSESDEIKLWCWVLGDSYERVFSVIVERSARIQDLKKAIKGAKHSFKGVDADSIYLHKFQLPLKDFKEHAQSIDLSNGEKLKSFEEVSFYWVEAPGKVLSIILPRPAGTTVSPSSSHNLDLSLNPPLPPWLVEMHRELWGKRNLLGKVFRTVTVKKDHFTELESRLDALHPERNSDEYLFVDVIAEKSEFLREKSIGLDPDRDFVGGLVPRPVSSPCQPPSDDDVVMDIDDVVMNDDADLVTDDYHLPKEATAIFPYTFRYLDLTVLQSKLKTLRVPRLIFYRNEWDIMIDIFNKREEGIKGSAVFSGQPGIGKTCMLYSILVLCIILAKPTVFQDLDGNVFIVDATVRPLDTQKVYNDADDVLTLVDADENVCTPRTDIFRHWQCRILVTSPPRKKDDRRWLTQRVMEDAVFMMDPWSRAEFVVASLFLHSKNITLKQLQEASRICSNIPRTSHLAVVSGVAVRNAKSVVKSAIVHTQALFDAIIGMNLGGETVIHRVFQIRPPDKDRSWENSCVEPISDWILSEMMDALDERRPGAAYEFYCRLRSYNNGNFTLASKSFEYRLHKYLKRSSHRIFTIQSLDNPFPTLEFFPSLNP</sequence>
<name>B0D8J6_LACBS</name>
<dbReference type="EMBL" id="DS547100">
    <property type="protein sequence ID" value="EDR08853.1"/>
    <property type="molecule type" value="Genomic_DNA"/>
</dbReference>
<dbReference type="Proteomes" id="UP000001194">
    <property type="component" value="Unassembled WGS sequence"/>
</dbReference>
<dbReference type="GO" id="GO:0043657">
    <property type="term" value="C:host cell"/>
    <property type="evidence" value="ECO:0007669"/>
    <property type="project" value="UniProtKB-SubCell"/>
</dbReference>
<dbReference type="GeneID" id="6076061"/>
<comment type="subcellular location">
    <subcellularLocation>
        <location evidence="1">Host cell</location>
    </subcellularLocation>
    <subcellularLocation>
        <location evidence="2">Secreted</location>
    </subcellularLocation>
</comment>
<dbReference type="Pfam" id="PF20147">
    <property type="entry name" value="Crinkler"/>
    <property type="match status" value="1"/>
</dbReference>
<dbReference type="GO" id="GO:0005576">
    <property type="term" value="C:extracellular region"/>
    <property type="evidence" value="ECO:0007669"/>
    <property type="project" value="UniProtKB-SubCell"/>
</dbReference>
<protein>
    <submittedName>
        <fullName evidence="5">Predicted protein</fullName>
    </submittedName>
</protein>
<feature type="domain" description="Crinkler effector protein N-terminal" evidence="4">
    <location>
        <begin position="7"/>
        <end position="101"/>
    </location>
</feature>
<dbReference type="HOGENOM" id="CLU_016500_1_0_1"/>
<dbReference type="OrthoDB" id="3030011at2759"/>
<evidence type="ECO:0000256" key="2">
    <source>
        <dbReference type="ARBA" id="ARBA00004613"/>
    </source>
</evidence>
<dbReference type="InParanoid" id="B0D8J6"/>
<dbReference type="InterPro" id="IPR045379">
    <property type="entry name" value="Crinkler_N"/>
</dbReference>
<evidence type="ECO:0000259" key="4">
    <source>
        <dbReference type="Pfam" id="PF20147"/>
    </source>
</evidence>
<evidence type="ECO:0000256" key="1">
    <source>
        <dbReference type="ARBA" id="ARBA00004340"/>
    </source>
</evidence>
<keyword evidence="3" id="KW-0964">Secreted</keyword>
<reference evidence="5 6" key="1">
    <citation type="journal article" date="2008" name="Nature">
        <title>The genome of Laccaria bicolor provides insights into mycorrhizal symbiosis.</title>
        <authorList>
            <person name="Martin F."/>
            <person name="Aerts A."/>
            <person name="Ahren D."/>
            <person name="Brun A."/>
            <person name="Danchin E.G.J."/>
            <person name="Duchaussoy F."/>
            <person name="Gibon J."/>
            <person name="Kohler A."/>
            <person name="Lindquist E."/>
            <person name="Pereda V."/>
            <person name="Salamov A."/>
            <person name="Shapiro H.J."/>
            <person name="Wuyts J."/>
            <person name="Blaudez D."/>
            <person name="Buee M."/>
            <person name="Brokstein P."/>
            <person name="Canbaeck B."/>
            <person name="Cohen D."/>
            <person name="Courty P.E."/>
            <person name="Coutinho P.M."/>
            <person name="Delaruelle C."/>
            <person name="Detter J.C."/>
            <person name="Deveau A."/>
            <person name="DiFazio S."/>
            <person name="Duplessis S."/>
            <person name="Fraissinet-Tachet L."/>
            <person name="Lucic E."/>
            <person name="Frey-Klett P."/>
            <person name="Fourrey C."/>
            <person name="Feussner I."/>
            <person name="Gay G."/>
            <person name="Grimwood J."/>
            <person name="Hoegger P.J."/>
            <person name="Jain P."/>
            <person name="Kilaru S."/>
            <person name="Labbe J."/>
            <person name="Lin Y.C."/>
            <person name="Legue V."/>
            <person name="Le Tacon F."/>
            <person name="Marmeisse R."/>
            <person name="Melayah D."/>
            <person name="Montanini B."/>
            <person name="Muratet M."/>
            <person name="Nehls U."/>
            <person name="Niculita-Hirzel H."/>
            <person name="Oudot-Le Secq M.P."/>
            <person name="Peter M."/>
            <person name="Quesneville H."/>
            <person name="Rajashekar B."/>
            <person name="Reich M."/>
            <person name="Rouhier N."/>
            <person name="Schmutz J."/>
            <person name="Yin T."/>
            <person name="Chalot M."/>
            <person name="Henrissat B."/>
            <person name="Kuees U."/>
            <person name="Lucas S."/>
            <person name="Van de Peer Y."/>
            <person name="Podila G.K."/>
            <person name="Polle A."/>
            <person name="Pukkila P.J."/>
            <person name="Richardson P.M."/>
            <person name="Rouze P."/>
            <person name="Sanders I.R."/>
            <person name="Stajich J.E."/>
            <person name="Tunlid A."/>
            <person name="Tuskan G."/>
            <person name="Grigoriev I.V."/>
        </authorList>
    </citation>
    <scope>NUCLEOTIDE SEQUENCE [LARGE SCALE GENOMIC DNA]</scope>
    <source>
        <strain evidence="6">S238N-H82 / ATCC MYA-4686</strain>
    </source>
</reference>
<evidence type="ECO:0000256" key="3">
    <source>
        <dbReference type="ARBA" id="ARBA00022525"/>
    </source>
</evidence>
<dbReference type="KEGG" id="lbc:LACBIDRAFT_326432"/>
<dbReference type="RefSeq" id="XP_001880166.1">
    <property type="nucleotide sequence ID" value="XM_001880131.1"/>
</dbReference>
<dbReference type="STRING" id="486041.B0D8J6"/>
<keyword evidence="6" id="KW-1185">Reference proteome</keyword>
<organism evidence="6">
    <name type="scientific">Laccaria bicolor (strain S238N-H82 / ATCC MYA-4686)</name>
    <name type="common">Bicoloured deceiver</name>
    <name type="synonym">Laccaria laccata var. bicolor</name>
    <dbReference type="NCBI Taxonomy" id="486041"/>
    <lineage>
        <taxon>Eukaryota</taxon>
        <taxon>Fungi</taxon>
        <taxon>Dikarya</taxon>
        <taxon>Basidiomycota</taxon>
        <taxon>Agaricomycotina</taxon>
        <taxon>Agaricomycetes</taxon>
        <taxon>Agaricomycetidae</taxon>
        <taxon>Agaricales</taxon>
        <taxon>Agaricineae</taxon>
        <taxon>Hydnangiaceae</taxon>
        <taxon>Laccaria</taxon>
    </lineage>
</organism>
<gene>
    <name evidence="5" type="ORF">LACBIDRAFT_326432</name>
</gene>
<accession>B0D8J6</accession>
<evidence type="ECO:0000313" key="6">
    <source>
        <dbReference type="Proteomes" id="UP000001194"/>
    </source>
</evidence>
<proteinExistence type="predicted"/>
<evidence type="ECO:0000313" key="5">
    <source>
        <dbReference type="EMBL" id="EDR08853.1"/>
    </source>
</evidence>
<dbReference type="AlphaFoldDB" id="B0D8J6"/>